<reference evidence="11 12" key="1">
    <citation type="journal article" date="2011" name="J. Microbiol.">
        <title>Bacillus kyonggiensis sp. nov., isolated from soil of a lettuce field.</title>
        <authorList>
            <person name="Dong K."/>
            <person name="Lee S."/>
        </authorList>
    </citation>
    <scope>NUCLEOTIDE SEQUENCE [LARGE SCALE GENOMIC DNA]</scope>
    <source>
        <strain evidence="11 12">NB22</strain>
    </source>
</reference>
<dbReference type="PROSITE" id="PS00178">
    <property type="entry name" value="AA_TRNA_LIGASE_I"/>
    <property type="match status" value="1"/>
</dbReference>
<dbReference type="RefSeq" id="WP_136830028.1">
    <property type="nucleotide sequence ID" value="NZ_SWBM01000001.1"/>
</dbReference>
<evidence type="ECO:0000256" key="9">
    <source>
        <dbReference type="HAMAP-Rule" id="MF_00140"/>
    </source>
</evidence>
<dbReference type="HAMAP" id="MF_00140_B">
    <property type="entry name" value="Trp_tRNA_synth_B"/>
    <property type="match status" value="1"/>
</dbReference>
<dbReference type="InterPro" id="IPR024109">
    <property type="entry name" value="Trp-tRNA-ligase_bac-type"/>
</dbReference>
<dbReference type="GO" id="GO:0005524">
    <property type="term" value="F:ATP binding"/>
    <property type="evidence" value="ECO:0007669"/>
    <property type="project" value="UniProtKB-UniRule"/>
</dbReference>
<keyword evidence="12" id="KW-1185">Reference proteome</keyword>
<dbReference type="FunFam" id="1.10.240.10:FF:000005">
    <property type="entry name" value="Tryptophan--tRNA ligase"/>
    <property type="match status" value="1"/>
</dbReference>
<dbReference type="InterPro" id="IPR014729">
    <property type="entry name" value="Rossmann-like_a/b/a_fold"/>
</dbReference>
<evidence type="ECO:0000256" key="7">
    <source>
        <dbReference type="ARBA" id="ARBA00023146"/>
    </source>
</evidence>
<dbReference type="OrthoDB" id="9801042at2"/>
<evidence type="ECO:0000256" key="6">
    <source>
        <dbReference type="ARBA" id="ARBA00022917"/>
    </source>
</evidence>
<feature type="binding site" evidence="9">
    <location>
        <begin position="167"/>
        <end position="169"/>
    </location>
    <ligand>
        <name>ATP</name>
        <dbReference type="ChEBI" id="CHEBI:30616"/>
    </ligand>
</feature>
<dbReference type="SUPFAM" id="SSF52374">
    <property type="entry name" value="Nucleotidylyl transferase"/>
    <property type="match status" value="1"/>
</dbReference>
<dbReference type="PANTHER" id="PTHR43766:SF1">
    <property type="entry name" value="TRYPTOPHAN--TRNA LIGASE, MITOCHONDRIAL"/>
    <property type="match status" value="1"/>
</dbReference>
<dbReference type="Proteomes" id="UP000307756">
    <property type="component" value="Unassembled WGS sequence"/>
</dbReference>
<comment type="similarity">
    <text evidence="1 9 10">Belongs to the class-I aminoacyl-tRNA synthetase family.</text>
</comment>
<dbReference type="InterPro" id="IPR001412">
    <property type="entry name" value="aa-tRNA-synth_I_CS"/>
</dbReference>
<dbReference type="PANTHER" id="PTHR43766">
    <property type="entry name" value="TRYPTOPHAN--TRNA LIGASE, MITOCHONDRIAL"/>
    <property type="match status" value="1"/>
</dbReference>
<dbReference type="NCBIfam" id="TIGR00233">
    <property type="entry name" value="trpS"/>
    <property type="match status" value="1"/>
</dbReference>
<dbReference type="Gene3D" id="1.10.240.10">
    <property type="entry name" value="Tyrosyl-Transfer RNA Synthetase"/>
    <property type="match status" value="1"/>
</dbReference>
<organism evidence="11 12">
    <name type="scientific">Robertmurraya kyonggiensis</name>
    <dbReference type="NCBI Taxonomy" id="1037680"/>
    <lineage>
        <taxon>Bacteria</taxon>
        <taxon>Bacillati</taxon>
        <taxon>Bacillota</taxon>
        <taxon>Bacilli</taxon>
        <taxon>Bacillales</taxon>
        <taxon>Bacillaceae</taxon>
        <taxon>Robertmurraya</taxon>
    </lineage>
</organism>
<comment type="subcellular location">
    <subcellularLocation>
        <location evidence="9">Cytoplasm</location>
    </subcellularLocation>
</comment>
<comment type="subunit">
    <text evidence="9">Homodimer.</text>
</comment>
<comment type="caution">
    <text evidence="11">The sequence shown here is derived from an EMBL/GenBank/DDBJ whole genome shotgun (WGS) entry which is preliminary data.</text>
</comment>
<evidence type="ECO:0000256" key="3">
    <source>
        <dbReference type="ARBA" id="ARBA00022598"/>
    </source>
</evidence>
<name>A0A4U1DBZ8_9BACI</name>
<evidence type="ECO:0000256" key="2">
    <source>
        <dbReference type="ARBA" id="ARBA00022490"/>
    </source>
</evidence>
<feature type="short sequence motif" description="'HIGH' region" evidence="9">
    <location>
        <begin position="23"/>
        <end position="31"/>
    </location>
</feature>
<evidence type="ECO:0000256" key="8">
    <source>
        <dbReference type="ARBA" id="ARBA00049929"/>
    </source>
</evidence>
<evidence type="ECO:0000256" key="1">
    <source>
        <dbReference type="ARBA" id="ARBA00005594"/>
    </source>
</evidence>
<dbReference type="EMBL" id="SWBM01000001">
    <property type="protein sequence ID" value="TKC19157.1"/>
    <property type="molecule type" value="Genomic_DNA"/>
</dbReference>
<dbReference type="InterPro" id="IPR050203">
    <property type="entry name" value="Trp-tRNA_synthetase"/>
</dbReference>
<dbReference type="Pfam" id="PF00579">
    <property type="entry name" value="tRNA-synt_1b"/>
    <property type="match status" value="1"/>
</dbReference>
<evidence type="ECO:0000313" key="11">
    <source>
        <dbReference type="EMBL" id="TKC19157.1"/>
    </source>
</evidence>
<feature type="binding site" evidence="9">
    <location>
        <begin position="22"/>
        <end position="24"/>
    </location>
    <ligand>
        <name>ATP</name>
        <dbReference type="ChEBI" id="CHEBI:30616"/>
    </ligand>
</feature>
<dbReference type="CDD" id="cd00806">
    <property type="entry name" value="TrpRS_core"/>
    <property type="match status" value="1"/>
</dbReference>
<feature type="binding site" evidence="9">
    <location>
        <begin position="30"/>
        <end position="31"/>
    </location>
    <ligand>
        <name>ATP</name>
        <dbReference type="ChEBI" id="CHEBI:30616"/>
    </ligand>
</feature>
<feature type="binding site" evidence="9">
    <location>
        <begin position="213"/>
        <end position="217"/>
    </location>
    <ligand>
        <name>ATP</name>
        <dbReference type="ChEBI" id="CHEBI:30616"/>
    </ligand>
</feature>
<dbReference type="Gene3D" id="3.40.50.620">
    <property type="entry name" value="HUPs"/>
    <property type="match status" value="1"/>
</dbReference>
<dbReference type="NCBIfam" id="NF009207">
    <property type="entry name" value="PRK12556.1"/>
    <property type="match status" value="1"/>
</dbReference>
<evidence type="ECO:0000313" key="12">
    <source>
        <dbReference type="Proteomes" id="UP000307756"/>
    </source>
</evidence>
<dbReference type="InterPro" id="IPR002305">
    <property type="entry name" value="aa-tRNA-synth_Ic"/>
</dbReference>
<comment type="function">
    <text evidence="9">Catalyzes the attachment of tryptophan to tRNA(Trp).</text>
</comment>
<feature type="binding site" evidence="9">
    <location>
        <position position="206"/>
    </location>
    <ligand>
        <name>ATP</name>
        <dbReference type="ChEBI" id="CHEBI:30616"/>
    </ligand>
</feature>
<dbReference type="GO" id="GO:0004830">
    <property type="term" value="F:tryptophan-tRNA ligase activity"/>
    <property type="evidence" value="ECO:0007669"/>
    <property type="project" value="UniProtKB-UniRule"/>
</dbReference>
<evidence type="ECO:0000256" key="4">
    <source>
        <dbReference type="ARBA" id="ARBA00022741"/>
    </source>
</evidence>
<dbReference type="FunFam" id="3.40.50.620:FF:000144">
    <property type="entry name" value="Tryptophan--tRNA ligase"/>
    <property type="match status" value="1"/>
</dbReference>
<dbReference type="GO" id="GO:0005829">
    <property type="term" value="C:cytosol"/>
    <property type="evidence" value="ECO:0007669"/>
    <property type="project" value="TreeGrafter"/>
</dbReference>
<sequence length="342" mass="38822">MSSPFFIFLEVEKVKTILTGIKPTGEIHLGNYMGAIKPALELAQGNDYAPVYFVADYHGLTKQTDAAEFKRLSYGVAATWLALGLDPEQVIFYRQSDVQEIFELNWILSCLSSKGLMNRAHAYKAIVDENRLAGREQDHGVNMGLFNYPILMAADILMFKTEVVPVGKDQIQHIEIARDLAESFNHQYGETFVLPEFIIQEDTAVLPGLDGRKMSKSYGNTIPLFEDPAKLQKHINKIKTDSLPPEAPKDTENSILFMLYKEFATDVEIAEMKERYADGIGWGEVKRDLFEVINRFIEEPREKYKELMASPATIDRILKEGAEKARTISRPFLKEIKDKVGF</sequence>
<accession>A0A4U1DBZ8</accession>
<feature type="binding site" evidence="9">
    <location>
        <position position="155"/>
    </location>
    <ligand>
        <name>L-tryptophan</name>
        <dbReference type="ChEBI" id="CHEBI:57912"/>
    </ligand>
</feature>
<dbReference type="GO" id="GO:0006436">
    <property type="term" value="P:tryptophanyl-tRNA aminoacylation"/>
    <property type="evidence" value="ECO:0007669"/>
    <property type="project" value="UniProtKB-UniRule"/>
</dbReference>
<keyword evidence="5 9" id="KW-0067">ATP-binding</keyword>
<dbReference type="InterPro" id="IPR002306">
    <property type="entry name" value="Trp-tRNA-ligase"/>
</dbReference>
<keyword evidence="6 9" id="KW-0648">Protein biosynthesis</keyword>
<gene>
    <name evidence="9" type="primary">trpS</name>
    <name evidence="11" type="ORF">FA727_06325</name>
</gene>
<evidence type="ECO:0000256" key="10">
    <source>
        <dbReference type="RuleBase" id="RU363036"/>
    </source>
</evidence>
<protein>
    <recommendedName>
        <fullName evidence="9">Tryptophan--tRNA ligase</fullName>
        <ecNumber evidence="9">6.1.1.2</ecNumber>
    </recommendedName>
    <alternativeName>
        <fullName evidence="9">Tryptophanyl-tRNA synthetase</fullName>
        <shortName evidence="9">TrpRS</shortName>
    </alternativeName>
</protein>
<evidence type="ECO:0000256" key="5">
    <source>
        <dbReference type="ARBA" id="ARBA00022840"/>
    </source>
</evidence>
<keyword evidence="3 9" id="KW-0436">Ligase</keyword>
<feature type="short sequence motif" description="'KMSKS' region" evidence="9">
    <location>
        <begin position="213"/>
        <end position="217"/>
    </location>
</feature>
<dbReference type="AlphaFoldDB" id="A0A4U1DBZ8"/>
<comment type="catalytic activity">
    <reaction evidence="8 9">
        <text>tRNA(Trp) + L-tryptophan + ATP = L-tryptophyl-tRNA(Trp) + AMP + diphosphate + H(+)</text>
        <dbReference type="Rhea" id="RHEA:24080"/>
        <dbReference type="Rhea" id="RHEA-COMP:9671"/>
        <dbReference type="Rhea" id="RHEA-COMP:9705"/>
        <dbReference type="ChEBI" id="CHEBI:15378"/>
        <dbReference type="ChEBI" id="CHEBI:30616"/>
        <dbReference type="ChEBI" id="CHEBI:33019"/>
        <dbReference type="ChEBI" id="CHEBI:57912"/>
        <dbReference type="ChEBI" id="CHEBI:78442"/>
        <dbReference type="ChEBI" id="CHEBI:78535"/>
        <dbReference type="ChEBI" id="CHEBI:456215"/>
        <dbReference type="EC" id="6.1.1.2"/>
    </reaction>
</comment>
<dbReference type="PRINTS" id="PR01039">
    <property type="entry name" value="TRNASYNTHTRP"/>
</dbReference>
<dbReference type="EC" id="6.1.1.2" evidence="9"/>
<keyword evidence="7 9" id="KW-0030">Aminoacyl-tRNA synthetase</keyword>
<proteinExistence type="inferred from homology"/>
<keyword evidence="4 9" id="KW-0547">Nucleotide-binding</keyword>
<keyword evidence="2 9" id="KW-0963">Cytoplasm</keyword>